<dbReference type="InterPro" id="IPR002403">
    <property type="entry name" value="Cyt_P450_E_grp-IV"/>
</dbReference>
<dbReference type="PRINTS" id="PR00465">
    <property type="entry name" value="EP450IV"/>
</dbReference>
<dbReference type="HOGENOM" id="CLU_022195_6_0_1"/>
<feature type="non-terminal residue" evidence="8">
    <location>
        <position position="1"/>
    </location>
</feature>
<proteinExistence type="inferred from homology"/>
<evidence type="ECO:0000256" key="1">
    <source>
        <dbReference type="ARBA" id="ARBA00001971"/>
    </source>
</evidence>
<evidence type="ECO:0008006" key="10">
    <source>
        <dbReference type="Google" id="ProtNLM"/>
    </source>
</evidence>
<dbReference type="EMBL" id="KN824369">
    <property type="protein sequence ID" value="KIM21875.1"/>
    <property type="molecule type" value="Genomic_DNA"/>
</dbReference>
<reference evidence="9" key="2">
    <citation type="submission" date="2015-01" db="EMBL/GenBank/DDBJ databases">
        <title>Evolutionary Origins and Diversification of the Mycorrhizal Mutualists.</title>
        <authorList>
            <consortium name="DOE Joint Genome Institute"/>
            <consortium name="Mycorrhizal Genomics Consortium"/>
            <person name="Kohler A."/>
            <person name="Kuo A."/>
            <person name="Nagy L.G."/>
            <person name="Floudas D."/>
            <person name="Copeland A."/>
            <person name="Barry K.W."/>
            <person name="Cichocki N."/>
            <person name="Veneault-Fourrey C."/>
            <person name="LaButti K."/>
            <person name="Lindquist E.A."/>
            <person name="Lipzen A."/>
            <person name="Lundell T."/>
            <person name="Morin E."/>
            <person name="Murat C."/>
            <person name="Riley R."/>
            <person name="Ohm R."/>
            <person name="Sun H."/>
            <person name="Tunlid A."/>
            <person name="Henrissat B."/>
            <person name="Grigoriev I.V."/>
            <person name="Hibbett D.S."/>
            <person name="Martin F."/>
        </authorList>
    </citation>
    <scope>NUCLEOTIDE SEQUENCE [LARGE SCALE GENOMIC DNA]</scope>
    <source>
        <strain evidence="9">MAFF 305830</strain>
    </source>
</reference>
<reference evidence="8 9" key="1">
    <citation type="submission" date="2014-04" db="EMBL/GenBank/DDBJ databases">
        <authorList>
            <consortium name="DOE Joint Genome Institute"/>
            <person name="Kuo A."/>
            <person name="Zuccaro A."/>
            <person name="Kohler A."/>
            <person name="Nagy L.G."/>
            <person name="Floudas D."/>
            <person name="Copeland A."/>
            <person name="Barry K.W."/>
            <person name="Cichocki N."/>
            <person name="Veneault-Fourrey C."/>
            <person name="LaButti K."/>
            <person name="Lindquist E.A."/>
            <person name="Lipzen A."/>
            <person name="Lundell T."/>
            <person name="Morin E."/>
            <person name="Murat C."/>
            <person name="Sun H."/>
            <person name="Tunlid A."/>
            <person name="Henrissat B."/>
            <person name="Grigoriev I.V."/>
            <person name="Hibbett D.S."/>
            <person name="Martin F."/>
            <person name="Nordberg H.P."/>
            <person name="Cantor M.N."/>
            <person name="Hua S.X."/>
        </authorList>
    </citation>
    <scope>NUCLEOTIDE SEQUENCE [LARGE SCALE GENOMIC DNA]</scope>
    <source>
        <strain evidence="8 9">MAFF 305830</strain>
    </source>
</reference>
<dbReference type="GO" id="GO:0016705">
    <property type="term" value="F:oxidoreductase activity, acting on paired donors, with incorporation or reduction of molecular oxygen"/>
    <property type="evidence" value="ECO:0007669"/>
    <property type="project" value="InterPro"/>
</dbReference>
<dbReference type="Pfam" id="PF00067">
    <property type="entry name" value="p450"/>
    <property type="match status" value="1"/>
</dbReference>
<dbReference type="GO" id="GO:0004497">
    <property type="term" value="F:monooxygenase activity"/>
    <property type="evidence" value="ECO:0007669"/>
    <property type="project" value="UniProtKB-KW"/>
</dbReference>
<evidence type="ECO:0000256" key="3">
    <source>
        <dbReference type="ARBA" id="ARBA00022723"/>
    </source>
</evidence>
<dbReference type="GO" id="GO:0020037">
    <property type="term" value="F:heme binding"/>
    <property type="evidence" value="ECO:0007669"/>
    <property type="project" value="InterPro"/>
</dbReference>
<dbReference type="GO" id="GO:0005506">
    <property type="term" value="F:iron ion binding"/>
    <property type="evidence" value="ECO:0007669"/>
    <property type="project" value="InterPro"/>
</dbReference>
<keyword evidence="7" id="KW-0503">Monooxygenase</keyword>
<dbReference type="OrthoDB" id="1844152at2759"/>
<accession>A0A0C3AB42</accession>
<evidence type="ECO:0000256" key="7">
    <source>
        <dbReference type="RuleBase" id="RU000461"/>
    </source>
</evidence>
<protein>
    <recommendedName>
        <fullName evidence="10">Cytochrome P450</fullName>
    </recommendedName>
</protein>
<comment type="cofactor">
    <cofactor evidence="1 6">
        <name>heme</name>
        <dbReference type="ChEBI" id="CHEBI:30413"/>
    </cofactor>
</comment>
<dbReference type="Proteomes" id="UP000054097">
    <property type="component" value="Unassembled WGS sequence"/>
</dbReference>
<sequence>SNGVCVPAGEMVQAVATGVHKDPAHYPEPLEFKPWRFYDLTQAEAKDTYDPRAAAKYDIVSTSPTYLTWGLGRHACPGRWYAAMIMKHLMTYLILHYDLKLPDSAKGKRPDDWVIAGACIPNTSARILLRRK</sequence>
<dbReference type="PANTHER" id="PTHR46206:SF7">
    <property type="entry name" value="P450, PUTATIVE (EUROFUNG)-RELATED"/>
    <property type="match status" value="1"/>
</dbReference>
<dbReference type="PANTHER" id="PTHR46206">
    <property type="entry name" value="CYTOCHROME P450"/>
    <property type="match status" value="1"/>
</dbReference>
<feature type="non-terminal residue" evidence="8">
    <location>
        <position position="132"/>
    </location>
</feature>
<dbReference type="Gene3D" id="1.10.630.10">
    <property type="entry name" value="Cytochrome P450"/>
    <property type="match status" value="1"/>
</dbReference>
<dbReference type="SUPFAM" id="SSF48264">
    <property type="entry name" value="Cytochrome P450"/>
    <property type="match status" value="1"/>
</dbReference>
<evidence type="ECO:0000256" key="6">
    <source>
        <dbReference type="PIRSR" id="PIRSR602403-1"/>
    </source>
</evidence>
<name>A0A0C3AB42_SERVB</name>
<dbReference type="InterPro" id="IPR001128">
    <property type="entry name" value="Cyt_P450"/>
</dbReference>
<keyword evidence="9" id="KW-1185">Reference proteome</keyword>
<keyword evidence="6 7" id="KW-0349">Heme</keyword>
<evidence type="ECO:0000313" key="9">
    <source>
        <dbReference type="Proteomes" id="UP000054097"/>
    </source>
</evidence>
<keyword evidence="3 6" id="KW-0479">Metal-binding</keyword>
<evidence type="ECO:0000256" key="2">
    <source>
        <dbReference type="ARBA" id="ARBA00010617"/>
    </source>
</evidence>
<dbReference type="InterPro" id="IPR036396">
    <property type="entry name" value="Cyt_P450_sf"/>
</dbReference>
<gene>
    <name evidence="8" type="ORF">M408DRAFT_38852</name>
</gene>
<dbReference type="InterPro" id="IPR017972">
    <property type="entry name" value="Cyt_P450_CS"/>
</dbReference>
<dbReference type="PROSITE" id="PS00086">
    <property type="entry name" value="CYTOCHROME_P450"/>
    <property type="match status" value="1"/>
</dbReference>
<organism evidence="8 9">
    <name type="scientific">Serendipita vermifera MAFF 305830</name>
    <dbReference type="NCBI Taxonomy" id="933852"/>
    <lineage>
        <taxon>Eukaryota</taxon>
        <taxon>Fungi</taxon>
        <taxon>Dikarya</taxon>
        <taxon>Basidiomycota</taxon>
        <taxon>Agaricomycotina</taxon>
        <taxon>Agaricomycetes</taxon>
        <taxon>Sebacinales</taxon>
        <taxon>Serendipitaceae</taxon>
        <taxon>Serendipita</taxon>
    </lineage>
</organism>
<keyword evidence="4 7" id="KW-0560">Oxidoreductase</keyword>
<keyword evidence="5 6" id="KW-0408">Iron</keyword>
<evidence type="ECO:0000313" key="8">
    <source>
        <dbReference type="EMBL" id="KIM21875.1"/>
    </source>
</evidence>
<feature type="binding site" description="axial binding residue" evidence="6">
    <location>
        <position position="76"/>
    </location>
    <ligand>
        <name>heme</name>
        <dbReference type="ChEBI" id="CHEBI:30413"/>
    </ligand>
    <ligandPart>
        <name>Fe</name>
        <dbReference type="ChEBI" id="CHEBI:18248"/>
    </ligandPart>
</feature>
<dbReference type="STRING" id="933852.A0A0C3AB42"/>
<evidence type="ECO:0000256" key="5">
    <source>
        <dbReference type="ARBA" id="ARBA00023004"/>
    </source>
</evidence>
<comment type="similarity">
    <text evidence="2 7">Belongs to the cytochrome P450 family.</text>
</comment>
<dbReference type="AlphaFoldDB" id="A0A0C3AB42"/>
<evidence type="ECO:0000256" key="4">
    <source>
        <dbReference type="ARBA" id="ARBA00023002"/>
    </source>
</evidence>